<dbReference type="Gene3D" id="3.90.550.20">
    <property type="match status" value="1"/>
</dbReference>
<protein>
    <submittedName>
        <fullName evidence="2">Putative glycosyltransferase family protein</fullName>
    </submittedName>
</protein>
<dbReference type="PANTHER" id="PTHR32385:SF15">
    <property type="entry name" value="INOSITOL PHOSPHOCERAMIDE MANNOSYLTRANSFERASE 1"/>
    <property type="match status" value="1"/>
</dbReference>
<dbReference type="GO" id="GO:0051999">
    <property type="term" value="P:mannosyl-inositol phosphorylceramide biosynthetic process"/>
    <property type="evidence" value="ECO:0007669"/>
    <property type="project" value="TreeGrafter"/>
</dbReference>
<organism evidence="2">
    <name type="scientific">uncultured bacterium Ad_143_A19</name>
    <dbReference type="NCBI Taxonomy" id="1489305"/>
    <lineage>
        <taxon>Bacteria</taxon>
        <taxon>environmental samples</taxon>
    </lineage>
</organism>
<dbReference type="PANTHER" id="PTHR32385">
    <property type="entry name" value="MANNOSYL PHOSPHORYLINOSITOL CERAMIDE SYNTHASE"/>
    <property type="match status" value="1"/>
</dbReference>
<accession>A0A0B4N0G7</accession>
<dbReference type="InterPro" id="IPR007577">
    <property type="entry name" value="GlycoTrfase_DXD_sugar-bd_CS"/>
</dbReference>
<sequence>MIPKVFHYCWLSNEPFPEKVQKCMASWEKFLGDYNCIFWDYEKAVATGIPWILEALEQQNWAFAADAVRLYALYTYGGIYLDSDVELLMSPNHLLDRAYILGYENGSKRIEPSFLGAEKESPIIGEALRYYAEHHYEYSEETVEQLVLPQILANACDKFDGLDILPEWYFSPKRFLDGAINTADETVSIHHFGSNWRPENVRECINQRQKIFQKYPRPVAEVLAFPFTIWSNLRTVGPGAAIKRLFKK</sequence>
<evidence type="ECO:0000256" key="1">
    <source>
        <dbReference type="ARBA" id="ARBA00022679"/>
    </source>
</evidence>
<evidence type="ECO:0000313" key="2">
    <source>
        <dbReference type="EMBL" id="AIF26135.1"/>
    </source>
</evidence>
<reference evidence="2" key="1">
    <citation type="submission" date="2014-03" db="EMBL/GenBank/DDBJ databases">
        <title>A sequence of cellulolytic fosmid clone of goat rumen metagenome.</title>
        <authorList>
            <person name="Lee K.-T."/>
            <person name="Kim J.-Y."/>
            <person name="Kim Y.-J."/>
            <person name="Ahn J.-H."/>
            <person name="Park M.-N."/>
            <person name="Kim J.-H."/>
            <person name="Kim T.-H."/>
        </authorList>
    </citation>
    <scope>NUCLEOTIDE SEQUENCE</scope>
</reference>
<dbReference type="Pfam" id="PF04488">
    <property type="entry name" value="Gly_transf_sug"/>
    <property type="match status" value="1"/>
</dbReference>
<proteinExistence type="predicted"/>
<dbReference type="SUPFAM" id="SSF53448">
    <property type="entry name" value="Nucleotide-diphospho-sugar transferases"/>
    <property type="match status" value="1"/>
</dbReference>
<dbReference type="GO" id="GO:0016020">
    <property type="term" value="C:membrane"/>
    <property type="evidence" value="ECO:0007669"/>
    <property type="project" value="GOC"/>
</dbReference>
<keyword evidence="1 2" id="KW-0808">Transferase</keyword>
<dbReference type="InterPro" id="IPR029044">
    <property type="entry name" value="Nucleotide-diphossugar_trans"/>
</dbReference>
<dbReference type="InterPro" id="IPR051706">
    <property type="entry name" value="Glycosyltransferase_domain"/>
</dbReference>
<dbReference type="AlphaFoldDB" id="A0A0B4N0G7"/>
<dbReference type="EMBL" id="KJ631397">
    <property type="protein sequence ID" value="AIF26135.1"/>
    <property type="molecule type" value="Genomic_DNA"/>
</dbReference>
<name>A0A0B4N0G7_9BACT</name>
<dbReference type="GO" id="GO:0000030">
    <property type="term" value="F:mannosyltransferase activity"/>
    <property type="evidence" value="ECO:0007669"/>
    <property type="project" value="TreeGrafter"/>
</dbReference>